<protein>
    <recommendedName>
        <fullName evidence="4">DUF5640 domain-containing protein</fullName>
    </recommendedName>
</protein>
<comment type="caution">
    <text evidence="2">The sequence shown here is derived from an EMBL/GenBank/DDBJ whole genome shotgun (WGS) entry which is preliminary data.</text>
</comment>
<accession>A0A2H0VJ01</accession>
<evidence type="ECO:0000256" key="1">
    <source>
        <dbReference type="SAM" id="Phobius"/>
    </source>
</evidence>
<organism evidence="2 3">
    <name type="scientific">Candidatus Colwellbacteria bacterium CG10_big_fil_rev_8_21_14_0_10_41_28</name>
    <dbReference type="NCBI Taxonomy" id="1974539"/>
    <lineage>
        <taxon>Bacteria</taxon>
        <taxon>Candidatus Colwelliibacteriota</taxon>
    </lineage>
</organism>
<dbReference type="Proteomes" id="UP000230776">
    <property type="component" value="Unassembled WGS sequence"/>
</dbReference>
<keyword evidence="1" id="KW-0812">Transmembrane</keyword>
<dbReference type="EMBL" id="PFAG01000022">
    <property type="protein sequence ID" value="PIR98329.1"/>
    <property type="molecule type" value="Genomic_DNA"/>
</dbReference>
<gene>
    <name evidence="2" type="ORF">COT88_02340</name>
</gene>
<keyword evidence="1" id="KW-0472">Membrane</keyword>
<sequence>MNKYMVPIIIAAAIILVGYYVVSNSQDGVMDQNADEKYEAIGGGLANEDEVIIKEEGSSVSKDNLSGEWISVDDEKYEMTINSDGSYRDVYDGDVVDGGSWEVLTSLNEEELDINPEFENSLYLKKTPELGDPLYYNIAKASESELIITYLFGDVLRFRRK</sequence>
<proteinExistence type="predicted"/>
<feature type="transmembrane region" description="Helical" evidence="1">
    <location>
        <begin position="6"/>
        <end position="22"/>
    </location>
</feature>
<evidence type="ECO:0000313" key="3">
    <source>
        <dbReference type="Proteomes" id="UP000230776"/>
    </source>
</evidence>
<name>A0A2H0VJ01_9BACT</name>
<evidence type="ECO:0000313" key="2">
    <source>
        <dbReference type="EMBL" id="PIR98329.1"/>
    </source>
</evidence>
<dbReference type="AlphaFoldDB" id="A0A2H0VJ01"/>
<reference evidence="3" key="1">
    <citation type="submission" date="2017-09" db="EMBL/GenBank/DDBJ databases">
        <title>Depth-based differentiation of microbial function through sediment-hosted aquifers and enrichment of novel symbionts in the deep terrestrial subsurface.</title>
        <authorList>
            <person name="Probst A.J."/>
            <person name="Ladd B."/>
            <person name="Jarett J.K."/>
            <person name="Geller-Mcgrath D.E."/>
            <person name="Sieber C.M.K."/>
            <person name="Emerson J.B."/>
            <person name="Anantharaman K."/>
            <person name="Thomas B.C."/>
            <person name="Malmstrom R."/>
            <person name="Stieglmeier M."/>
            <person name="Klingl A."/>
            <person name="Woyke T."/>
            <person name="Ryan C.M."/>
            <person name="Banfield J.F."/>
        </authorList>
    </citation>
    <scope>NUCLEOTIDE SEQUENCE [LARGE SCALE GENOMIC DNA]</scope>
</reference>
<evidence type="ECO:0008006" key="4">
    <source>
        <dbReference type="Google" id="ProtNLM"/>
    </source>
</evidence>
<keyword evidence="1" id="KW-1133">Transmembrane helix</keyword>